<dbReference type="AlphaFoldDB" id="A0A0L9YCR6"/>
<comment type="caution">
    <text evidence="3">The sequence shown here is derived from an EMBL/GenBank/DDBJ whole genome shotgun (WGS) entry which is preliminary data.</text>
</comment>
<feature type="transmembrane region" description="Helical" evidence="2">
    <location>
        <begin position="385"/>
        <end position="418"/>
    </location>
</feature>
<name>A0A0L9YCR6_CLOBO</name>
<protein>
    <submittedName>
        <fullName evidence="3">Bacitracin ABC transporter permease</fullName>
    </submittedName>
</protein>
<feature type="transmembrane region" description="Helical" evidence="2">
    <location>
        <begin position="470"/>
        <end position="492"/>
    </location>
</feature>
<keyword evidence="2" id="KW-1133">Transmembrane helix</keyword>
<dbReference type="EMBL" id="SWVK01000009">
    <property type="protein sequence ID" value="NFN35150.1"/>
    <property type="molecule type" value="Genomic_DNA"/>
</dbReference>
<feature type="transmembrane region" description="Helical" evidence="2">
    <location>
        <begin position="346"/>
        <end position="364"/>
    </location>
</feature>
<dbReference type="RefSeq" id="WP_012451649.1">
    <property type="nucleotide sequence ID" value="NZ_CP010520.1"/>
</dbReference>
<keyword evidence="2" id="KW-0472">Membrane</keyword>
<dbReference type="EMBL" id="SWOV01000003">
    <property type="protein sequence ID" value="NFF86645.1"/>
    <property type="molecule type" value="Genomic_DNA"/>
</dbReference>
<dbReference type="Pfam" id="PF12679">
    <property type="entry name" value="ABC2_membrane_2"/>
    <property type="match status" value="1"/>
</dbReference>
<dbReference type="Proteomes" id="UP000476820">
    <property type="component" value="Unassembled WGS sequence"/>
</dbReference>
<dbReference type="GO" id="GO:0005886">
    <property type="term" value="C:plasma membrane"/>
    <property type="evidence" value="ECO:0007669"/>
    <property type="project" value="UniProtKB-SubCell"/>
</dbReference>
<proteinExistence type="predicted"/>
<dbReference type="PANTHER" id="PTHR37305:SF1">
    <property type="entry name" value="MEMBRANE PROTEIN"/>
    <property type="match status" value="1"/>
</dbReference>
<organism evidence="3 6">
    <name type="scientific">Clostridium botulinum</name>
    <dbReference type="NCBI Taxonomy" id="1491"/>
    <lineage>
        <taxon>Bacteria</taxon>
        <taxon>Bacillati</taxon>
        <taxon>Bacillota</taxon>
        <taxon>Clostridia</taxon>
        <taxon>Eubacteriales</taxon>
        <taxon>Clostridiaceae</taxon>
        <taxon>Clostridium</taxon>
    </lineage>
</organism>
<evidence type="ECO:0000313" key="3">
    <source>
        <dbReference type="EMBL" id="NFF86645.1"/>
    </source>
</evidence>
<evidence type="ECO:0000256" key="2">
    <source>
        <dbReference type="SAM" id="Phobius"/>
    </source>
</evidence>
<feature type="transmembrane region" description="Helical" evidence="2">
    <location>
        <begin position="438"/>
        <end position="463"/>
    </location>
</feature>
<keyword evidence="2" id="KW-0812">Transmembrane</keyword>
<evidence type="ECO:0000256" key="1">
    <source>
        <dbReference type="SAM" id="Coils"/>
    </source>
</evidence>
<sequence length="561" mass="65031">MKLFNLTYNEVVKQFKKTSIKIIIPIILLSAIVLPLGISKINVDSNIKNAMESNLFLLEDVNNSIESLNKDKNQKAQIEKAYLQAEKEYRQLFVDYKIGFDDWKQKEAEEFRYIAYNLVAIELVLNGYRQDVVLESLQGVNPDEVIKYYEMTLENKKEVEIKFIAEKEKLKDIIINNDYMGHTALEIERKEKYIEGNKKIIYEYEKLKAKNPNDEEGKEKLEELKKENNLAIKEIYALEQDLQVLRFRYDKKVDYDKNNWKNNSIKSIEKNLEEFRRTMQTEKEFSSMANQQRIEITYDEYVKNYETQNDKCIEEIKELWYGLENEIPPLNSIRDARSVIDGTYEFYVIFAVIIAIIIGGGIVANEFSKGTIRLLLIRPVSRWKVLLSKLLSVLIISFGIVILGTTILVISSGYVYGFETLKTPLLETINGTITKIDYIQYMIPKLMISVSSLIFITSLVFMISTVARNTALAVAISMVLYLGAAPLTQVLINMKQVWLLKTLIPYINGSFFKIMPFFTEQLSKEYGIQMQYTIGAKQLLLASILMIIVTFVTFTKKDIKN</sequence>
<feature type="transmembrane region" description="Helical" evidence="2">
    <location>
        <begin position="20"/>
        <end position="38"/>
    </location>
</feature>
<reference evidence="5 6" key="1">
    <citation type="submission" date="2019-04" db="EMBL/GenBank/DDBJ databases">
        <title>Genome sequencing of Clostridium botulinum Groups I-IV and Clostridium butyricum.</title>
        <authorList>
            <person name="Brunt J."/>
            <person name="Van Vliet A.H.M."/>
            <person name="Stringer S.C."/>
            <person name="Carter A.T."/>
            <person name="Peck M.W."/>
        </authorList>
    </citation>
    <scope>NUCLEOTIDE SEQUENCE [LARGE SCALE GENOMIC DNA]</scope>
    <source>
        <strain evidence="3 6">1605</strain>
        <strain evidence="4 5">CB-K-33E</strain>
    </source>
</reference>
<gene>
    <name evidence="3" type="ORF">FC774_01800</name>
    <name evidence="4" type="ORF">FDB51_08400</name>
</gene>
<accession>A0A0L9YCR6</accession>
<evidence type="ECO:0000313" key="5">
    <source>
        <dbReference type="Proteomes" id="UP000473681"/>
    </source>
</evidence>
<feature type="coiled-coil region" evidence="1">
    <location>
        <begin position="58"/>
        <end position="88"/>
    </location>
</feature>
<feature type="transmembrane region" description="Helical" evidence="2">
    <location>
        <begin position="539"/>
        <end position="555"/>
    </location>
</feature>
<dbReference type="OrthoDB" id="2024038at2"/>
<dbReference type="PANTHER" id="PTHR37305">
    <property type="entry name" value="INTEGRAL MEMBRANE PROTEIN-RELATED"/>
    <property type="match status" value="1"/>
</dbReference>
<feature type="coiled-coil region" evidence="1">
    <location>
        <begin position="204"/>
        <end position="241"/>
    </location>
</feature>
<keyword evidence="1" id="KW-0175">Coiled coil</keyword>
<evidence type="ECO:0000313" key="4">
    <source>
        <dbReference type="EMBL" id="NFN35150.1"/>
    </source>
</evidence>
<dbReference type="Proteomes" id="UP000473681">
    <property type="component" value="Unassembled WGS sequence"/>
</dbReference>
<dbReference type="GO" id="GO:0140359">
    <property type="term" value="F:ABC-type transporter activity"/>
    <property type="evidence" value="ECO:0007669"/>
    <property type="project" value="InterPro"/>
</dbReference>
<evidence type="ECO:0000313" key="6">
    <source>
        <dbReference type="Proteomes" id="UP000476820"/>
    </source>
</evidence>